<dbReference type="Gene3D" id="1.10.1200.10">
    <property type="entry name" value="ACP-like"/>
    <property type="match status" value="1"/>
</dbReference>
<dbReference type="PANTHER" id="PTHR43775:SF51">
    <property type="entry name" value="INACTIVE PHENOLPHTHIOCEROL SYNTHESIS POLYKETIDE SYNTHASE TYPE I PKS1-RELATED"/>
    <property type="match status" value="1"/>
</dbReference>
<dbReference type="SMART" id="SM00827">
    <property type="entry name" value="PKS_AT"/>
    <property type="match status" value="1"/>
</dbReference>
<dbReference type="InterPro" id="IPR016039">
    <property type="entry name" value="Thiolase-like"/>
</dbReference>
<feature type="non-terminal residue" evidence="9">
    <location>
        <position position="1446"/>
    </location>
</feature>
<evidence type="ECO:0000256" key="3">
    <source>
        <dbReference type="ARBA" id="ARBA00022679"/>
    </source>
</evidence>
<dbReference type="GO" id="GO:0033068">
    <property type="term" value="P:macrolide biosynthetic process"/>
    <property type="evidence" value="ECO:0007669"/>
    <property type="project" value="UniProtKB-ARBA"/>
</dbReference>
<dbReference type="Gene3D" id="3.40.47.10">
    <property type="match status" value="1"/>
</dbReference>
<evidence type="ECO:0000259" key="7">
    <source>
        <dbReference type="PROSITE" id="PS50075"/>
    </source>
</evidence>
<dbReference type="CDD" id="cd00833">
    <property type="entry name" value="PKS"/>
    <property type="match status" value="1"/>
</dbReference>
<keyword evidence="4" id="KW-0045">Antibiotic biosynthesis</keyword>
<evidence type="ECO:0000313" key="10">
    <source>
        <dbReference type="Proteomes" id="UP000297948"/>
    </source>
</evidence>
<dbReference type="SMART" id="SM01294">
    <property type="entry name" value="PKS_PP_betabranch"/>
    <property type="match status" value="1"/>
</dbReference>
<dbReference type="Proteomes" id="UP000297948">
    <property type="component" value="Unassembled WGS sequence"/>
</dbReference>
<dbReference type="InterPro" id="IPR014031">
    <property type="entry name" value="Ketoacyl_synth_C"/>
</dbReference>
<proteinExistence type="predicted"/>
<dbReference type="SUPFAM" id="SSF51735">
    <property type="entry name" value="NAD(P)-binding Rossmann-fold domains"/>
    <property type="match status" value="2"/>
</dbReference>
<dbReference type="InterPro" id="IPR020841">
    <property type="entry name" value="PKS_Beta-ketoAc_synthase_dom"/>
</dbReference>
<evidence type="ECO:0000259" key="8">
    <source>
        <dbReference type="PROSITE" id="PS52004"/>
    </source>
</evidence>
<dbReference type="GO" id="GO:0004315">
    <property type="term" value="F:3-oxoacyl-[acyl-carrier-protein] synthase activity"/>
    <property type="evidence" value="ECO:0007669"/>
    <property type="project" value="InterPro"/>
</dbReference>
<dbReference type="Pfam" id="PF00550">
    <property type="entry name" value="PP-binding"/>
    <property type="match status" value="1"/>
</dbReference>
<dbReference type="InterPro" id="IPR032821">
    <property type="entry name" value="PKS_assoc"/>
</dbReference>
<evidence type="ECO:0000313" key="9">
    <source>
        <dbReference type="EMBL" id="TGA88329.1"/>
    </source>
</evidence>
<keyword evidence="5" id="KW-0511">Multifunctional enzyme</keyword>
<feature type="non-terminal residue" evidence="9">
    <location>
        <position position="1"/>
    </location>
</feature>
<evidence type="ECO:0000256" key="5">
    <source>
        <dbReference type="ARBA" id="ARBA00023268"/>
    </source>
</evidence>
<protein>
    <submittedName>
        <fullName evidence="9">SDR family oxidoreductase</fullName>
    </submittedName>
</protein>
<dbReference type="InterPro" id="IPR001227">
    <property type="entry name" value="Ac_transferase_dom_sf"/>
</dbReference>
<accession>A0A4Z0FYF9</accession>
<dbReference type="PROSITE" id="PS00012">
    <property type="entry name" value="PHOSPHOPANTETHEINE"/>
    <property type="match status" value="1"/>
</dbReference>
<dbReference type="Pfam" id="PF16197">
    <property type="entry name" value="KAsynt_C_assoc"/>
    <property type="match status" value="1"/>
</dbReference>
<dbReference type="Pfam" id="PF02801">
    <property type="entry name" value="Ketoacyl-synt_C"/>
    <property type="match status" value="1"/>
</dbReference>
<dbReference type="PANTHER" id="PTHR43775">
    <property type="entry name" value="FATTY ACID SYNTHASE"/>
    <property type="match status" value="1"/>
</dbReference>
<dbReference type="CDD" id="cd08952">
    <property type="entry name" value="KR_1_SDR_x"/>
    <property type="match status" value="1"/>
</dbReference>
<dbReference type="InterPro" id="IPR006162">
    <property type="entry name" value="Ppantetheine_attach_site"/>
</dbReference>
<dbReference type="GO" id="GO:0006633">
    <property type="term" value="P:fatty acid biosynthetic process"/>
    <property type="evidence" value="ECO:0007669"/>
    <property type="project" value="InterPro"/>
</dbReference>
<dbReference type="Pfam" id="PF18369">
    <property type="entry name" value="PKS_DE"/>
    <property type="match status" value="1"/>
</dbReference>
<dbReference type="GO" id="GO:0031177">
    <property type="term" value="F:phosphopantetheine binding"/>
    <property type="evidence" value="ECO:0007669"/>
    <property type="project" value="InterPro"/>
</dbReference>
<keyword evidence="6" id="KW-0012">Acyltransferase</keyword>
<dbReference type="PROSITE" id="PS50075">
    <property type="entry name" value="CARRIER"/>
    <property type="match status" value="1"/>
</dbReference>
<dbReference type="GO" id="GO:0004312">
    <property type="term" value="F:fatty acid synthase activity"/>
    <property type="evidence" value="ECO:0007669"/>
    <property type="project" value="TreeGrafter"/>
</dbReference>
<dbReference type="SUPFAM" id="SSF47336">
    <property type="entry name" value="ACP-like"/>
    <property type="match status" value="1"/>
</dbReference>
<keyword evidence="10" id="KW-1185">Reference proteome</keyword>
<dbReference type="Pfam" id="PF00698">
    <property type="entry name" value="Acyl_transf_1"/>
    <property type="match status" value="1"/>
</dbReference>
<dbReference type="SUPFAM" id="SSF55048">
    <property type="entry name" value="Probable ACP-binding domain of malonyl-CoA ACP transacylase"/>
    <property type="match status" value="1"/>
</dbReference>
<dbReference type="Pfam" id="PF08659">
    <property type="entry name" value="KR"/>
    <property type="match status" value="1"/>
</dbReference>
<feature type="domain" description="Ketosynthase family 3 (KS3)" evidence="8">
    <location>
        <begin position="972"/>
        <end position="1398"/>
    </location>
</feature>
<dbReference type="SMART" id="SM00825">
    <property type="entry name" value="PKS_KS"/>
    <property type="match status" value="1"/>
</dbReference>
<keyword evidence="2" id="KW-0597">Phosphoprotein</keyword>
<dbReference type="InterPro" id="IPR016035">
    <property type="entry name" value="Acyl_Trfase/lysoPLipase"/>
</dbReference>
<dbReference type="InterPro" id="IPR036736">
    <property type="entry name" value="ACP-like_sf"/>
</dbReference>
<dbReference type="PROSITE" id="PS00606">
    <property type="entry name" value="KS3_1"/>
    <property type="match status" value="1"/>
</dbReference>
<evidence type="ECO:0000256" key="1">
    <source>
        <dbReference type="ARBA" id="ARBA00022450"/>
    </source>
</evidence>
<dbReference type="InterPro" id="IPR013968">
    <property type="entry name" value="PKS_KR"/>
</dbReference>
<dbReference type="EMBL" id="SRID01000486">
    <property type="protein sequence ID" value="TGA88329.1"/>
    <property type="molecule type" value="Genomic_DNA"/>
</dbReference>
<dbReference type="InterPro" id="IPR014030">
    <property type="entry name" value="Ketoacyl_synth_N"/>
</dbReference>
<dbReference type="FunFam" id="3.40.47.10:FF:000019">
    <property type="entry name" value="Polyketide synthase type I"/>
    <property type="match status" value="1"/>
</dbReference>
<dbReference type="InterPro" id="IPR014043">
    <property type="entry name" value="Acyl_transferase_dom"/>
</dbReference>
<evidence type="ECO:0000256" key="6">
    <source>
        <dbReference type="ARBA" id="ARBA00023315"/>
    </source>
</evidence>
<keyword evidence="3" id="KW-0808">Transferase</keyword>
<dbReference type="InterPro" id="IPR016036">
    <property type="entry name" value="Malonyl_transacylase_ACP-bd"/>
</dbReference>
<dbReference type="FunFam" id="1.10.1200.10:FF:000007">
    <property type="entry name" value="Probable polyketide synthase pks17"/>
    <property type="match status" value="1"/>
</dbReference>
<dbReference type="Pfam" id="PF00109">
    <property type="entry name" value="ketoacyl-synt"/>
    <property type="match status" value="1"/>
</dbReference>
<dbReference type="InterPro" id="IPR020806">
    <property type="entry name" value="PKS_PP-bd"/>
</dbReference>
<comment type="caution">
    <text evidence="9">The sequence shown here is derived from an EMBL/GenBank/DDBJ whole genome shotgun (WGS) entry which is preliminary data.</text>
</comment>
<evidence type="ECO:0000256" key="4">
    <source>
        <dbReference type="ARBA" id="ARBA00023194"/>
    </source>
</evidence>
<organism evidence="9 10">
    <name type="scientific">Streptomyces palmae</name>
    <dbReference type="NCBI Taxonomy" id="1701085"/>
    <lineage>
        <taxon>Bacteria</taxon>
        <taxon>Bacillati</taxon>
        <taxon>Actinomycetota</taxon>
        <taxon>Actinomycetes</taxon>
        <taxon>Kitasatosporales</taxon>
        <taxon>Streptomycetaceae</taxon>
        <taxon>Streptomyces</taxon>
    </lineage>
</organism>
<dbReference type="Gene3D" id="3.40.366.10">
    <property type="entry name" value="Malonyl-Coenzyme A Acyl Carrier Protein, domain 2"/>
    <property type="match status" value="1"/>
</dbReference>
<reference evidence="9 10" key="1">
    <citation type="submission" date="2019-03" db="EMBL/GenBank/DDBJ databases">
        <authorList>
            <person name="Gonzalez-Pimentel J.L."/>
        </authorList>
    </citation>
    <scope>NUCLEOTIDE SEQUENCE [LARGE SCALE GENOMIC DNA]</scope>
    <source>
        <strain evidence="9 10">JCM 31289</strain>
    </source>
</reference>
<feature type="domain" description="Carrier" evidence="7">
    <location>
        <begin position="866"/>
        <end position="941"/>
    </location>
</feature>
<dbReference type="InterPro" id="IPR036291">
    <property type="entry name" value="NAD(P)-bd_dom_sf"/>
</dbReference>
<dbReference type="InterPro" id="IPR018201">
    <property type="entry name" value="Ketoacyl_synth_AS"/>
</dbReference>
<evidence type="ECO:0000256" key="2">
    <source>
        <dbReference type="ARBA" id="ARBA00022553"/>
    </source>
</evidence>
<dbReference type="SUPFAM" id="SSF52151">
    <property type="entry name" value="FabD/lysophospholipase-like"/>
    <property type="match status" value="1"/>
</dbReference>
<keyword evidence="1" id="KW-0596">Phosphopantetheine</keyword>
<dbReference type="InterPro" id="IPR057326">
    <property type="entry name" value="KR_dom"/>
</dbReference>
<dbReference type="Gene3D" id="3.40.50.11460">
    <property type="match status" value="1"/>
</dbReference>
<dbReference type="OrthoDB" id="9778690at2"/>
<gene>
    <name evidence="9" type="ORF">E4099_29660</name>
</gene>
<dbReference type="Gene3D" id="6.10.140.1830">
    <property type="match status" value="1"/>
</dbReference>
<dbReference type="PROSITE" id="PS52004">
    <property type="entry name" value="KS3_2"/>
    <property type="match status" value="1"/>
</dbReference>
<sequence>VMVSLARVWRSVGVEPAAVVGHSQGEIAAACVAGALSLEDAARVVALRSRALLEIAGEGGMASLPLPVAEVEKLLARWDGRLSVAALNGPSSTVVAGDARAIEEIVEDLVANDVRARRIPVDYGSHSAQVERLRERITADLAGIAPRTAQVPFHSTVTGGLLDTTALDAEYWYTNLRRPVRFEPVVRGLLADGLSAFVECTPHPVLTVGVEETAEDAEVPALAVGSLRRDEGGMRRMLTSLAQAYVRGVPVDWSALLPGTARLDLPTYAFQRRRFWLEDTEDTPGGGTYTPDPREAGFWRAVEEADAEALARTLRIEDEAQQISLSSLLPALSSWRRHSREQSEVDGWRYRIAWKPVPETTGPALTGTWLVAVPQGHTDTPWAAAARQALTGHGARVLELELSHEDTDRTRMGTRLREALATEDGLTAPAGVLSLLGLDERAHPGHPALATGVALTLTLVQALTEAGLQTPLWCATQGAVSTGPADRPAGPVPAQLWGLGRVVALEHPRQWGGLVDLPEHPDAPALGRLCRALAGLDGEDQLAVRPAGLFARRMVSAPLGDARPARDWRPRGTVLVTGATGSLGPRIARWLADRGAEHLVLVSRSGPDAPGAAELEAELTAKGVGVTLAACDIADREAVAALLDRLAREGRTVRAVLHTAAFIELAPVAETTLDSFAAVLGAKVAGARHLAELLDPDSLDAFVLFSSIAALWGSGDHAAYAAANAALDAMAEQGRAHGLPMTSVAWGVWEDAVKTWQHLGGLDVAERRRRVRQQGLPLMRPELAIAALQQTLDHDETFVAVAEIDWKPFVALFTAMRPSRLLDELPGARPFLDTTGPVSQAAAPGGTVSDELRDRLAALPAGARQRALLELVVSHAQAVLGHATAEAIGHERAFKELGFESMTAVELRNRLATATGLKLPATLVFDYPTPLALARQLHNELHLGTETEPRGTTERAAAPAAVGAPPGGHAAEEPIAIVSMACRYPGDIETPEDLWRLLADGGDAIGAFPEDRGWNLAELFDPDPDRQGTSSVREGGFLNGVDLFDAEFFGISPREAVAMDPQQRLLLEVSWEAFERAGITPTELRGSRTGTFVGAMSHGYGVEAGEAPRAIEDYVVTGSVTSVISGRVAYAFGLEGPAITVDTACSSSLVALHLACQSLRNGECSTAIAGGAVVMPTPNAFIGFSRLRSLAADGRCKAFADSADGFGLAEGAGVVLLERLSDAQRNGHQVLAVIRGSALNQDGASNGLAAPNGPSQQRVIREALANARLTASEVDAVEAHGTGTKLGDPIEAQALLATYGQDRDQDRPLWLGSLKSNIGHAQAAAGVAGVIKMVMALRHGVLPRTLFVDEPSSHIDWSSGAVRLLSEQQDWSPTDRPRRAGVSAFGISGTNAHLILEEAPAVEAAPIAEADGADVVPWVVSGRGGAALRAQAGRLLAAVEGRPEWG</sequence>
<dbReference type="Gene3D" id="3.40.50.720">
    <property type="entry name" value="NAD(P)-binding Rossmann-like Domain"/>
    <property type="match status" value="1"/>
</dbReference>
<dbReference type="SMART" id="SM00822">
    <property type="entry name" value="PKS_KR"/>
    <property type="match status" value="1"/>
</dbReference>
<name>A0A4Z0FYF9_9ACTN</name>
<dbReference type="RefSeq" id="WP_135342200.1">
    <property type="nucleotide sequence ID" value="NZ_SRID01000486.1"/>
</dbReference>
<dbReference type="SMART" id="SM00823">
    <property type="entry name" value="PKS_PP"/>
    <property type="match status" value="1"/>
</dbReference>
<dbReference type="InterPro" id="IPR050091">
    <property type="entry name" value="PKS_NRPS_Biosynth_Enz"/>
</dbReference>
<dbReference type="SUPFAM" id="SSF53901">
    <property type="entry name" value="Thiolase-like"/>
    <property type="match status" value="1"/>
</dbReference>
<dbReference type="InterPro" id="IPR041618">
    <property type="entry name" value="PKS_DE"/>
</dbReference>
<dbReference type="InterPro" id="IPR009081">
    <property type="entry name" value="PP-bd_ACP"/>
</dbReference>